<gene>
    <name evidence="3" type="ORF">METZ01_LOCUS19555</name>
</gene>
<dbReference type="EMBL" id="UINC01000991">
    <property type="protein sequence ID" value="SUZ66701.1"/>
    <property type="molecule type" value="Genomic_DNA"/>
</dbReference>
<dbReference type="GO" id="GO:0032297">
    <property type="term" value="P:negative regulation of DNA-templated DNA replication initiation"/>
    <property type="evidence" value="ECO:0007669"/>
    <property type="project" value="InterPro"/>
</dbReference>
<dbReference type="AlphaFoldDB" id="A0A381PI47"/>
<dbReference type="Pfam" id="PF22688">
    <property type="entry name" value="Hda_lid"/>
    <property type="match status" value="1"/>
</dbReference>
<accession>A0A381PI47</accession>
<dbReference type="Gene3D" id="1.10.8.60">
    <property type="match status" value="1"/>
</dbReference>
<protein>
    <submittedName>
        <fullName evidence="3">Uncharacterized protein</fullName>
    </submittedName>
</protein>
<dbReference type="InterPro" id="IPR027417">
    <property type="entry name" value="P-loop_NTPase"/>
</dbReference>
<evidence type="ECO:0000259" key="1">
    <source>
        <dbReference type="Pfam" id="PF00308"/>
    </source>
</evidence>
<proteinExistence type="predicted"/>
<evidence type="ECO:0000259" key="2">
    <source>
        <dbReference type="Pfam" id="PF22688"/>
    </source>
</evidence>
<reference evidence="3" key="1">
    <citation type="submission" date="2018-05" db="EMBL/GenBank/DDBJ databases">
        <authorList>
            <person name="Lanie J.A."/>
            <person name="Ng W.-L."/>
            <person name="Kazmierczak K.M."/>
            <person name="Andrzejewski T.M."/>
            <person name="Davidsen T.M."/>
            <person name="Wayne K.J."/>
            <person name="Tettelin H."/>
            <person name="Glass J.I."/>
            <person name="Rusch D."/>
            <person name="Podicherti R."/>
            <person name="Tsui H.-C.T."/>
            <person name="Winkler M.E."/>
        </authorList>
    </citation>
    <scope>NUCLEOTIDE SEQUENCE</scope>
</reference>
<dbReference type="Pfam" id="PF00308">
    <property type="entry name" value="Bac_DnaA"/>
    <property type="match status" value="1"/>
</dbReference>
<name>A0A381PI47_9ZZZZ</name>
<feature type="domain" description="Hda lid" evidence="2">
    <location>
        <begin position="161"/>
        <end position="223"/>
    </location>
</feature>
<dbReference type="InterPro" id="IPR013317">
    <property type="entry name" value="DnaA_dom"/>
</dbReference>
<dbReference type="InterPro" id="IPR017788">
    <property type="entry name" value="Hda"/>
</dbReference>
<feature type="domain" description="Chromosomal replication initiator protein DnaA ATPAse" evidence="1">
    <location>
        <begin position="37"/>
        <end position="148"/>
    </location>
</feature>
<sequence>VEQLLLPVSISEHMVFDSFYPGPNIEIYQSIKTDSQKFLWIAGSKGSGKTHLLQAALHQCFSFSNKGLYIPMRDFKEFNPEILDNLDQLDLICIDDIECILGKRIWEEKLMGLYERLQTAKSQLIVGSFESPKGTHFHLPDLASRFTMFVVHRLELLSEPETISAIQLHANARGFDLPDDCAKYLIRRVQRDVGSLIEIIQILDYESLSKKRKLTIPFIKSILNLGKRSKY</sequence>
<dbReference type="InterPro" id="IPR055199">
    <property type="entry name" value="Hda_lid"/>
</dbReference>
<dbReference type="PANTHER" id="PTHR30050">
    <property type="entry name" value="CHROMOSOMAL REPLICATION INITIATOR PROTEIN DNAA"/>
    <property type="match status" value="1"/>
</dbReference>
<dbReference type="Gene3D" id="3.40.50.300">
    <property type="entry name" value="P-loop containing nucleotide triphosphate hydrolases"/>
    <property type="match status" value="1"/>
</dbReference>
<dbReference type="PANTHER" id="PTHR30050:SF5">
    <property type="entry name" value="DNAA REGULATORY INACTIVATOR HDA"/>
    <property type="match status" value="1"/>
</dbReference>
<dbReference type="SUPFAM" id="SSF52540">
    <property type="entry name" value="P-loop containing nucleoside triphosphate hydrolases"/>
    <property type="match status" value="1"/>
</dbReference>
<dbReference type="NCBIfam" id="TIGR03420">
    <property type="entry name" value="DnaA_homol_Hda"/>
    <property type="match status" value="1"/>
</dbReference>
<dbReference type="GO" id="GO:0006270">
    <property type="term" value="P:DNA replication initiation"/>
    <property type="evidence" value="ECO:0007669"/>
    <property type="project" value="TreeGrafter"/>
</dbReference>
<organism evidence="3">
    <name type="scientific">marine metagenome</name>
    <dbReference type="NCBI Taxonomy" id="408172"/>
    <lineage>
        <taxon>unclassified sequences</taxon>
        <taxon>metagenomes</taxon>
        <taxon>ecological metagenomes</taxon>
    </lineage>
</organism>
<evidence type="ECO:0000313" key="3">
    <source>
        <dbReference type="EMBL" id="SUZ66701.1"/>
    </source>
</evidence>
<feature type="non-terminal residue" evidence="3">
    <location>
        <position position="1"/>
    </location>
</feature>